<organism evidence="1 2">
    <name type="scientific">Vallitalea maricola</name>
    <dbReference type="NCBI Taxonomy" id="3074433"/>
    <lineage>
        <taxon>Bacteria</taxon>
        <taxon>Bacillati</taxon>
        <taxon>Bacillota</taxon>
        <taxon>Clostridia</taxon>
        <taxon>Lachnospirales</taxon>
        <taxon>Vallitaleaceae</taxon>
        <taxon>Vallitalea</taxon>
    </lineage>
</organism>
<dbReference type="Proteomes" id="UP001374599">
    <property type="component" value="Unassembled WGS sequence"/>
</dbReference>
<evidence type="ECO:0000313" key="2">
    <source>
        <dbReference type="Proteomes" id="UP001374599"/>
    </source>
</evidence>
<evidence type="ECO:0000313" key="1">
    <source>
        <dbReference type="EMBL" id="GMQ60783.1"/>
    </source>
</evidence>
<dbReference type="EMBL" id="BTPU01000001">
    <property type="protein sequence ID" value="GMQ60783.1"/>
    <property type="molecule type" value="Genomic_DNA"/>
</dbReference>
<keyword evidence="2" id="KW-1185">Reference proteome</keyword>
<sequence>MKDILKTYKDRLINLSGRNRSLVLKKIHKKRSFDISRLIELNKNINDELTNFLINREKGKKIIIDDPYKIRNEDLKASEKQIANNRKQELLALEETIKELNDLSEEEKQVLTKRKQEINQKYDMELVADKKKIDDKIEKMIGYSNNINYLLREIDAVEKETGKYELYVSYPFVEGRFNDSTFVRAPLFMFPVKLEKVSNKWQISNIVDQEILINKVFIFAYCKFNESKITELDMEFSSLEQFSDDAISGLIKYLDENKINIEDTNKRDIERFVDYTNAKLPSYEAGELILKNYMVLGQFPLSNSIYTDYQYLEQEELYNEVLELLLMNKEDDNVSDEPVQKSDEKAKQLSEKEVYFLSSLDNNQENAVLSTNEKSNLVIYGPPGTGKSQTIANIICDSLAKGKKVLMVSQKRAALDVIYNRLADINQKIALVHDANKNKRDFYRKVCECISTEAMDYDNSLNLKIDDDASAIDEKISYLTNMAEILHEEREYGITLHDMYACSEAITSTEDIRYENYRSFRKDNPFENYKYQELREAMDGIESNDIIEQTYISYKEMCKENPMIDTFVRKLDFIEIQELQDTIIRITDKINSEIPKIELENLEKVGRLYVENDFGVTKQQVINHAHMINQQVNGQLVEQNEDNKWWSPNHWLKHKSKKEELEKNMLTFDERKTDLEKLFIKYGIIINEVIALLKELKPVIREDIFNSLCEKFVLEFDIISDLEKIKDAADNIEVFYGLKNRIDNLSNLQVKILDYAINAVKDHEDINKVLSNIIPFTTLIHINDIEKTKEYNDFYLHFSMYQETIQEIDNLMKEKNSLTADLIKSKWNDKLQLFVDTPLFKEFKRQAEKKRKTWPIRKYVIEFSELLLTVFPCWLLSPETVSDILPLKEGMFDMIIFDEASQMYVENAIPTIYRGKQVVVTGDDKQLKPSSTFMARYDDFDEELATIETAAAFEEESLLDLAKINYPSVHLNYHYRSRYEELINFSNYAFYGGNLNISPNIVNIRGNKPSPIERIKVDGKWIERKNNAEASKVVDLVDSILKTRKNNETIGIITFNVTQKDLISDLLDTRGNYDKEFKKLYNHEKNRKNGNEDVSIFVKNIENVQGDERDIIIFSIGYAPNESGKVSVNFGALSQDGGENRLNVAISRAKEKIYVITSIEPEELRVEGTKNIGAKLFKNYLQYAREVSSKENAEAENVLRELAFTKDRDKKADDMDDIASKLYAKLKDKGYLVEKNVGVSDYKIDLAVYDKDNSRYLLGIECDGYSYYNQPSTRERDIHRKRFLESRGWNLYRIWSLDWWKDSEKVVNDVIDRIELIKGKMKENDSSEQVIVENDEQKAENVELQGDFHPEQTVWFGDRVYVQDNMSKEVFEIDIESNPYNKNIMTDFSKDLLQRGIDERFVYQDFEYKIVGIDKKKDSDRRVNG</sequence>
<name>A0ACB5UDZ7_9FIRM</name>
<comment type="caution">
    <text evidence="1">The sequence shown here is derived from an EMBL/GenBank/DDBJ whole genome shotgun (WGS) entry which is preliminary data.</text>
</comment>
<gene>
    <name evidence="1" type="ORF">AN2V17_00090</name>
</gene>
<proteinExistence type="predicted"/>
<reference evidence="1" key="1">
    <citation type="submission" date="2023-09" db="EMBL/GenBank/DDBJ databases">
        <title>Vallitalea sediminicola and Vallitalea maricola sp. nov., anaerobic bacteria isolated from marine sediment.</title>
        <authorList>
            <person name="Hirano S."/>
            <person name="Maeda A."/>
            <person name="Terahara T."/>
            <person name="Mori K."/>
            <person name="Hamada M."/>
            <person name="Matsumoto R."/>
            <person name="Kobayashi T."/>
        </authorList>
    </citation>
    <scope>NUCLEOTIDE SEQUENCE</scope>
    <source>
        <strain evidence="1">AN17-2</strain>
    </source>
</reference>
<accession>A0ACB5UDZ7</accession>
<protein>
    <submittedName>
        <fullName evidence="1">Uncharacterized protein</fullName>
    </submittedName>
</protein>